<reference evidence="1" key="2">
    <citation type="journal article" date="2015" name="Data Brief">
        <title>Shoot transcriptome of the giant reed, Arundo donax.</title>
        <authorList>
            <person name="Barrero R.A."/>
            <person name="Guerrero F.D."/>
            <person name="Moolhuijzen P."/>
            <person name="Goolsby J.A."/>
            <person name="Tidwell J."/>
            <person name="Bellgard S.E."/>
            <person name="Bellgard M.I."/>
        </authorList>
    </citation>
    <scope>NUCLEOTIDE SEQUENCE</scope>
    <source>
        <tissue evidence="1">Shoot tissue taken approximately 20 cm above the soil surface</tissue>
    </source>
</reference>
<organism evidence="1">
    <name type="scientific">Arundo donax</name>
    <name type="common">Giant reed</name>
    <name type="synonym">Donax arundinaceus</name>
    <dbReference type="NCBI Taxonomy" id="35708"/>
    <lineage>
        <taxon>Eukaryota</taxon>
        <taxon>Viridiplantae</taxon>
        <taxon>Streptophyta</taxon>
        <taxon>Embryophyta</taxon>
        <taxon>Tracheophyta</taxon>
        <taxon>Spermatophyta</taxon>
        <taxon>Magnoliopsida</taxon>
        <taxon>Liliopsida</taxon>
        <taxon>Poales</taxon>
        <taxon>Poaceae</taxon>
        <taxon>PACMAD clade</taxon>
        <taxon>Arundinoideae</taxon>
        <taxon>Arundineae</taxon>
        <taxon>Arundo</taxon>
    </lineage>
</organism>
<accession>A0A0A9BWI7</accession>
<name>A0A0A9BWI7_ARUDO</name>
<sequence length="28" mass="3470">MLRHRRGSGKIEFISLRMIEAVWRRRNT</sequence>
<evidence type="ECO:0000313" key="1">
    <source>
        <dbReference type="EMBL" id="JAD65540.1"/>
    </source>
</evidence>
<dbReference type="EMBL" id="GBRH01232355">
    <property type="protein sequence ID" value="JAD65540.1"/>
    <property type="molecule type" value="Transcribed_RNA"/>
</dbReference>
<proteinExistence type="predicted"/>
<protein>
    <submittedName>
        <fullName evidence="1">Uncharacterized protein</fullName>
    </submittedName>
</protein>
<reference evidence="1" key="1">
    <citation type="submission" date="2014-09" db="EMBL/GenBank/DDBJ databases">
        <authorList>
            <person name="Magalhaes I.L.F."/>
            <person name="Oliveira U."/>
            <person name="Santos F.R."/>
            <person name="Vidigal T.H.D.A."/>
            <person name="Brescovit A.D."/>
            <person name="Santos A.J."/>
        </authorList>
    </citation>
    <scope>NUCLEOTIDE SEQUENCE</scope>
    <source>
        <tissue evidence="1">Shoot tissue taken approximately 20 cm above the soil surface</tissue>
    </source>
</reference>
<dbReference type="AlphaFoldDB" id="A0A0A9BWI7"/>